<evidence type="ECO:0008006" key="7">
    <source>
        <dbReference type="Google" id="ProtNLM"/>
    </source>
</evidence>
<evidence type="ECO:0000256" key="4">
    <source>
        <dbReference type="SAM" id="MobiDB-lite"/>
    </source>
</evidence>
<dbReference type="GO" id="GO:0006355">
    <property type="term" value="P:regulation of DNA-templated transcription"/>
    <property type="evidence" value="ECO:0007669"/>
    <property type="project" value="TreeGrafter"/>
</dbReference>
<dbReference type="Proteomes" id="UP001500837">
    <property type="component" value="Unassembled WGS sequence"/>
</dbReference>
<reference evidence="5 6" key="1">
    <citation type="journal article" date="2019" name="Int. J. Syst. Evol. Microbiol.">
        <title>The Global Catalogue of Microorganisms (GCM) 10K type strain sequencing project: providing services to taxonomists for standard genome sequencing and annotation.</title>
        <authorList>
            <consortium name="The Broad Institute Genomics Platform"/>
            <consortium name="The Broad Institute Genome Sequencing Center for Infectious Disease"/>
            <person name="Wu L."/>
            <person name="Ma J."/>
        </authorList>
    </citation>
    <scope>NUCLEOTIDE SEQUENCE [LARGE SCALE GENOMIC DNA]</scope>
    <source>
        <strain evidence="5 6">JCM 16330</strain>
    </source>
</reference>
<accession>A0AAV3SBB4</accession>
<keyword evidence="1" id="KW-0805">Transcription regulation</keyword>
<evidence type="ECO:0000256" key="2">
    <source>
        <dbReference type="ARBA" id="ARBA00023125"/>
    </source>
</evidence>
<dbReference type="Gene3D" id="1.10.10.10">
    <property type="entry name" value="Winged helix-like DNA-binding domain superfamily/Winged helix DNA-binding domain"/>
    <property type="match status" value="1"/>
</dbReference>
<feature type="region of interest" description="Disordered" evidence="4">
    <location>
        <begin position="90"/>
        <end position="117"/>
    </location>
</feature>
<dbReference type="InterPro" id="IPR036388">
    <property type="entry name" value="WH-like_DNA-bd_sf"/>
</dbReference>
<dbReference type="EMBL" id="BAAABL010000092">
    <property type="protein sequence ID" value="GAA0313108.1"/>
    <property type="molecule type" value="Genomic_DNA"/>
</dbReference>
<dbReference type="GO" id="GO:0003677">
    <property type="term" value="F:DNA binding"/>
    <property type="evidence" value="ECO:0007669"/>
    <property type="project" value="UniProtKB-KW"/>
</dbReference>
<gene>
    <name evidence="5" type="ORF">GCM10009066_27780</name>
</gene>
<evidence type="ECO:0000313" key="6">
    <source>
        <dbReference type="Proteomes" id="UP001500837"/>
    </source>
</evidence>
<protein>
    <recommendedName>
        <fullName evidence="7">ArsR family transcriptional regulator</fullName>
    </recommendedName>
</protein>
<dbReference type="CDD" id="cd00090">
    <property type="entry name" value="HTH_ARSR"/>
    <property type="match status" value="1"/>
</dbReference>
<dbReference type="SUPFAM" id="SSF46785">
    <property type="entry name" value="Winged helix' DNA-binding domain"/>
    <property type="match status" value="1"/>
</dbReference>
<dbReference type="InterPro" id="IPR051081">
    <property type="entry name" value="HTH_MetalResp_TranReg"/>
</dbReference>
<name>A0AAV3SBB4_9EURY</name>
<evidence type="ECO:0000256" key="3">
    <source>
        <dbReference type="ARBA" id="ARBA00023163"/>
    </source>
</evidence>
<dbReference type="Pfam" id="PF12840">
    <property type="entry name" value="HTH_20"/>
    <property type="match status" value="1"/>
</dbReference>
<dbReference type="InterPro" id="IPR036390">
    <property type="entry name" value="WH_DNA-bd_sf"/>
</dbReference>
<sequence length="117" mass="12838">MSVRDDASADEHTRRLIDWIAANENRRRVVDALAERPRNANQLASVLGLHYRTITHHLRRLTSRGAVTAAGERYGQMYFPAERIAPHVTGANASGATADELNASGANGETTEDRDVD</sequence>
<organism evidence="5 6">
    <name type="scientific">Halarchaeum salinum</name>
    <dbReference type="NCBI Taxonomy" id="489912"/>
    <lineage>
        <taxon>Archaea</taxon>
        <taxon>Methanobacteriati</taxon>
        <taxon>Methanobacteriota</taxon>
        <taxon>Stenosarchaea group</taxon>
        <taxon>Halobacteria</taxon>
        <taxon>Halobacteriales</taxon>
        <taxon>Halobacteriaceae</taxon>
    </lineage>
</organism>
<dbReference type="RefSeq" id="WP_343749369.1">
    <property type="nucleotide sequence ID" value="NZ_BAAABL010000092.1"/>
</dbReference>
<keyword evidence="3" id="KW-0804">Transcription</keyword>
<evidence type="ECO:0000313" key="5">
    <source>
        <dbReference type="EMBL" id="GAA0313108.1"/>
    </source>
</evidence>
<keyword evidence="6" id="KW-1185">Reference proteome</keyword>
<dbReference type="PANTHER" id="PTHR33154:SF35">
    <property type="entry name" value="TRANSCRIPTIONAL REGULATOR, ARSR FAMILY"/>
    <property type="match status" value="1"/>
</dbReference>
<dbReference type="PANTHER" id="PTHR33154">
    <property type="entry name" value="TRANSCRIPTIONAL REGULATOR, ARSR FAMILY"/>
    <property type="match status" value="1"/>
</dbReference>
<evidence type="ECO:0000256" key="1">
    <source>
        <dbReference type="ARBA" id="ARBA00023015"/>
    </source>
</evidence>
<dbReference type="AlphaFoldDB" id="A0AAV3SBB4"/>
<keyword evidence="2" id="KW-0238">DNA-binding</keyword>
<comment type="caution">
    <text evidence="5">The sequence shown here is derived from an EMBL/GenBank/DDBJ whole genome shotgun (WGS) entry which is preliminary data.</text>
</comment>
<proteinExistence type="predicted"/>
<dbReference type="InterPro" id="IPR011991">
    <property type="entry name" value="ArsR-like_HTH"/>
</dbReference>